<reference evidence="3 4" key="1">
    <citation type="submission" date="2021-01" db="EMBL/GenBank/DDBJ databases">
        <title>Whole genome shotgun sequence of Actinoplanes humidus NBRC 14915.</title>
        <authorList>
            <person name="Komaki H."/>
            <person name="Tamura T."/>
        </authorList>
    </citation>
    <scope>NUCLEOTIDE SEQUENCE [LARGE SCALE GENOMIC DNA]</scope>
    <source>
        <strain evidence="3 4">NBRC 14915</strain>
    </source>
</reference>
<organism evidence="3 4">
    <name type="scientific">Winogradskya humida</name>
    <dbReference type="NCBI Taxonomy" id="113566"/>
    <lineage>
        <taxon>Bacteria</taxon>
        <taxon>Bacillati</taxon>
        <taxon>Actinomycetota</taxon>
        <taxon>Actinomycetes</taxon>
        <taxon>Micromonosporales</taxon>
        <taxon>Micromonosporaceae</taxon>
        <taxon>Winogradskya</taxon>
    </lineage>
</organism>
<feature type="signal peptide" evidence="2">
    <location>
        <begin position="1"/>
        <end position="28"/>
    </location>
</feature>
<gene>
    <name evidence="3" type="ORF">Ahu01nite_085180</name>
</gene>
<protein>
    <recommendedName>
        <fullName evidence="5">Ig-like domain-containing protein</fullName>
    </recommendedName>
</protein>
<evidence type="ECO:0008006" key="5">
    <source>
        <dbReference type="Google" id="ProtNLM"/>
    </source>
</evidence>
<evidence type="ECO:0000256" key="1">
    <source>
        <dbReference type="SAM" id="Phobius"/>
    </source>
</evidence>
<proteinExistence type="predicted"/>
<dbReference type="Proteomes" id="UP000603200">
    <property type="component" value="Unassembled WGS sequence"/>
</dbReference>
<feature type="transmembrane region" description="Helical" evidence="1">
    <location>
        <begin position="136"/>
        <end position="156"/>
    </location>
</feature>
<keyword evidence="2" id="KW-0732">Signal</keyword>
<comment type="caution">
    <text evidence="3">The sequence shown here is derived from an EMBL/GenBank/DDBJ whole genome shotgun (WGS) entry which is preliminary data.</text>
</comment>
<evidence type="ECO:0000313" key="4">
    <source>
        <dbReference type="Proteomes" id="UP000603200"/>
    </source>
</evidence>
<dbReference type="RefSeq" id="WP_203842366.1">
    <property type="nucleotide sequence ID" value="NZ_BAAATV010000016.1"/>
</dbReference>
<name>A0ABQ4A3I7_9ACTN</name>
<evidence type="ECO:0000256" key="2">
    <source>
        <dbReference type="SAM" id="SignalP"/>
    </source>
</evidence>
<feature type="chain" id="PRO_5045630084" description="Ig-like domain-containing protein" evidence="2">
    <location>
        <begin position="29"/>
        <end position="162"/>
    </location>
</feature>
<keyword evidence="1" id="KW-0472">Membrane</keyword>
<sequence>MRTSVPAALAALVLAMPIVLLTESRAGAAAVFVEVNPDTVRAGDEVSLRASCDDNLTAATVKTGPLGTVTVSPRYGFLTATTKIPAKTKAGTYDVDLTCAGGETATSTLHVVAKVEPARGPATGGGGTAPGRSVPMLIGGGATAVAAGVFLGVVALRRRRLG</sequence>
<accession>A0ABQ4A3I7</accession>
<keyword evidence="1" id="KW-1133">Transmembrane helix</keyword>
<keyword evidence="4" id="KW-1185">Reference proteome</keyword>
<dbReference type="EMBL" id="BOMN01000120">
    <property type="protein sequence ID" value="GIE25416.1"/>
    <property type="molecule type" value="Genomic_DNA"/>
</dbReference>
<evidence type="ECO:0000313" key="3">
    <source>
        <dbReference type="EMBL" id="GIE25416.1"/>
    </source>
</evidence>
<keyword evidence="1" id="KW-0812">Transmembrane</keyword>